<proteinExistence type="predicted"/>
<sequence length="371" mass="40169">MLSATPVETHTNTPVADPPMMEEEVGMEELSLEMMAEEVSMEESSLESEQVMESTTTNSVEEEMERQTKKACYTRLVVGLVFVAFVVFFIVDSITNMHALDAIQDFLKWVENNAVAGVFVFSFVYLVATVFFIPGAILTLGAGFTFGMAFGLGAGVVVGTLAVFLGAGAGAIVSFLLGRYLLRQQMQRLTKKYAIMEALEAALEKKGLRIFILLRLSPIIPFNVINYVAGVTSVSFRDYSIALFAILPGTILYVFLGASAGSLADSAMSGDNSTVTIIVAVVGAVFGFLAIFVTTRFAKKELNRVLEERRQADEEAIDEEAGQIQPKDDSSTHDMEEDSGNMSGTSMSLTVSQAEPTPTPTQDNGPQEFDA</sequence>
<feature type="transmembrane region" description="Helical" evidence="7">
    <location>
        <begin position="114"/>
        <end position="133"/>
    </location>
</feature>
<name>A0A9N8F0Y4_9STRA</name>
<evidence type="ECO:0000313" key="9">
    <source>
        <dbReference type="EMBL" id="CAB9530508.1"/>
    </source>
</evidence>
<dbReference type="EMBL" id="CAICTM010002904">
    <property type="protein sequence ID" value="CAB9530508.1"/>
    <property type="molecule type" value="Genomic_DNA"/>
</dbReference>
<dbReference type="Proteomes" id="UP001153069">
    <property type="component" value="Unassembled WGS sequence"/>
</dbReference>
<evidence type="ECO:0000256" key="1">
    <source>
        <dbReference type="ARBA" id="ARBA00004651"/>
    </source>
</evidence>
<evidence type="ECO:0000256" key="7">
    <source>
        <dbReference type="SAM" id="Phobius"/>
    </source>
</evidence>
<dbReference type="PANTHER" id="PTHR12677">
    <property type="entry name" value="GOLGI APPARATUS MEMBRANE PROTEIN TVP38-RELATED"/>
    <property type="match status" value="1"/>
</dbReference>
<evidence type="ECO:0000256" key="6">
    <source>
        <dbReference type="SAM" id="MobiDB-lite"/>
    </source>
</evidence>
<evidence type="ECO:0000256" key="5">
    <source>
        <dbReference type="ARBA" id="ARBA00023136"/>
    </source>
</evidence>
<feature type="transmembrane region" description="Helical" evidence="7">
    <location>
        <begin position="275"/>
        <end position="294"/>
    </location>
</feature>
<dbReference type="AlphaFoldDB" id="A0A9N8F0Y4"/>
<organism evidence="9 10">
    <name type="scientific">Seminavis robusta</name>
    <dbReference type="NCBI Taxonomy" id="568900"/>
    <lineage>
        <taxon>Eukaryota</taxon>
        <taxon>Sar</taxon>
        <taxon>Stramenopiles</taxon>
        <taxon>Ochrophyta</taxon>
        <taxon>Bacillariophyta</taxon>
        <taxon>Bacillariophyceae</taxon>
        <taxon>Bacillariophycidae</taxon>
        <taxon>Naviculales</taxon>
        <taxon>Naviculaceae</taxon>
        <taxon>Seminavis</taxon>
    </lineage>
</organism>
<evidence type="ECO:0000256" key="3">
    <source>
        <dbReference type="ARBA" id="ARBA00022692"/>
    </source>
</evidence>
<gene>
    <name evidence="9" type="ORF">SEMRO_2906_G339970.1</name>
</gene>
<feature type="compositionally biased region" description="Polar residues" evidence="6">
    <location>
        <begin position="1"/>
        <end position="14"/>
    </location>
</feature>
<accession>A0A9N8F0Y4</accession>
<comment type="subcellular location">
    <subcellularLocation>
        <location evidence="1">Cell membrane</location>
        <topology evidence="1">Multi-pass membrane protein</topology>
    </subcellularLocation>
</comment>
<feature type="region of interest" description="Disordered" evidence="6">
    <location>
        <begin position="313"/>
        <end position="371"/>
    </location>
</feature>
<evidence type="ECO:0000259" key="8">
    <source>
        <dbReference type="Pfam" id="PF09335"/>
    </source>
</evidence>
<feature type="region of interest" description="Disordered" evidence="6">
    <location>
        <begin position="1"/>
        <end position="22"/>
    </location>
</feature>
<dbReference type="OrthoDB" id="166803at2759"/>
<protein>
    <submittedName>
        <fullName evidence="9">Transmembrane protein 41A</fullName>
    </submittedName>
</protein>
<feature type="domain" description="VTT" evidence="8">
    <location>
        <begin position="133"/>
        <end position="258"/>
    </location>
</feature>
<reference evidence="9" key="1">
    <citation type="submission" date="2020-06" db="EMBL/GenBank/DDBJ databases">
        <authorList>
            <consortium name="Plant Systems Biology data submission"/>
        </authorList>
    </citation>
    <scope>NUCLEOTIDE SEQUENCE</scope>
    <source>
        <strain evidence="9">D6</strain>
    </source>
</reference>
<dbReference type="Pfam" id="PF09335">
    <property type="entry name" value="VTT_dom"/>
    <property type="match status" value="1"/>
</dbReference>
<dbReference type="InterPro" id="IPR032816">
    <property type="entry name" value="VTT_dom"/>
</dbReference>
<dbReference type="PANTHER" id="PTHR12677:SF59">
    <property type="entry name" value="GOLGI APPARATUS MEMBRANE PROTEIN TVP38-RELATED"/>
    <property type="match status" value="1"/>
</dbReference>
<keyword evidence="4 7" id="KW-1133">Transmembrane helix</keyword>
<comment type="caution">
    <text evidence="9">The sequence shown here is derived from an EMBL/GenBank/DDBJ whole genome shotgun (WGS) entry which is preliminary data.</text>
</comment>
<keyword evidence="10" id="KW-1185">Reference proteome</keyword>
<evidence type="ECO:0000313" key="10">
    <source>
        <dbReference type="Proteomes" id="UP001153069"/>
    </source>
</evidence>
<evidence type="ECO:0000256" key="4">
    <source>
        <dbReference type="ARBA" id="ARBA00022989"/>
    </source>
</evidence>
<keyword evidence="2" id="KW-1003">Cell membrane</keyword>
<dbReference type="GO" id="GO:0005886">
    <property type="term" value="C:plasma membrane"/>
    <property type="evidence" value="ECO:0007669"/>
    <property type="project" value="UniProtKB-SubCell"/>
</dbReference>
<keyword evidence="3 7" id="KW-0812">Transmembrane</keyword>
<feature type="transmembrane region" description="Helical" evidence="7">
    <location>
        <begin position="241"/>
        <end position="263"/>
    </location>
</feature>
<dbReference type="InterPro" id="IPR015414">
    <property type="entry name" value="TMEM64"/>
</dbReference>
<keyword evidence="5 7" id="KW-0472">Membrane</keyword>
<evidence type="ECO:0000256" key="2">
    <source>
        <dbReference type="ARBA" id="ARBA00022475"/>
    </source>
</evidence>
<feature type="compositionally biased region" description="Polar residues" evidence="6">
    <location>
        <begin position="340"/>
        <end position="365"/>
    </location>
</feature>
<feature type="transmembrane region" description="Helical" evidence="7">
    <location>
        <begin position="73"/>
        <end position="94"/>
    </location>
</feature>